<sequence>MGSFLLVVCGVASGLAPPGWREEARAAALVAGNMIGGGILAVPTAAHAMGASAAGVEIGALWAVNVATGLMLAEVASDGSSLREMAHARLGAWASHGTSIAFLGSNALLLGAYASEGGEAARLLSHGGESLVWPCAFAAACGALCGTERGVADANAAAVATMAACLAVMLATWLPYCAPLPPFGLDLEAAVDAAPVVTSALVFQNVVPVIARDLGSDKARTRRAVVLGSAFPALAYVAFTASILGRLGDEVVYGADGLIDPLAALPDEAKPISAIALGIFSLCAVATSFVGTALSQEHELRTLVDDRTAKLAALGPPLALALAGPHDLFFDAIAICGALANPLLFGALPVALFLAPHHIARAKRVLFDIKNIPTAFAISSDGDTLRFELTNATALGVGKNAVLERV</sequence>
<feature type="signal peptide" evidence="9">
    <location>
        <begin position="1"/>
        <end position="21"/>
    </location>
</feature>
<keyword evidence="7 8" id="KW-0472">Membrane</keyword>
<evidence type="ECO:0000256" key="2">
    <source>
        <dbReference type="ARBA" id="ARBA00022448"/>
    </source>
</evidence>
<evidence type="ECO:0000256" key="3">
    <source>
        <dbReference type="ARBA" id="ARBA00022475"/>
    </source>
</evidence>
<accession>A0AAD7UPS2</accession>
<feature type="transmembrane region" description="Helical" evidence="8">
    <location>
        <begin position="54"/>
        <end position="73"/>
    </location>
</feature>
<keyword evidence="5 8" id="KW-0812">Transmembrane</keyword>
<dbReference type="GO" id="GO:0003333">
    <property type="term" value="P:amino acid transmembrane transport"/>
    <property type="evidence" value="ECO:0007669"/>
    <property type="project" value="InterPro"/>
</dbReference>
<dbReference type="Proteomes" id="UP001230188">
    <property type="component" value="Unassembled WGS sequence"/>
</dbReference>
<evidence type="ECO:0000256" key="4">
    <source>
        <dbReference type="ARBA" id="ARBA00022519"/>
    </source>
</evidence>
<dbReference type="AlphaFoldDB" id="A0AAD7UPS2"/>
<evidence type="ECO:0000256" key="1">
    <source>
        <dbReference type="ARBA" id="ARBA00004429"/>
    </source>
</evidence>
<comment type="subcellular location">
    <subcellularLocation>
        <location evidence="1">Cell inner membrane</location>
        <topology evidence="1">Multi-pass membrane protein</topology>
    </subcellularLocation>
</comment>
<evidence type="ECO:0000256" key="9">
    <source>
        <dbReference type="SAM" id="SignalP"/>
    </source>
</evidence>
<gene>
    <name evidence="10" type="ORF">CTAYLR_005857</name>
</gene>
<feature type="chain" id="PRO_5041987369" evidence="9">
    <location>
        <begin position="22"/>
        <end position="406"/>
    </location>
</feature>
<feature type="transmembrane region" description="Helical" evidence="8">
    <location>
        <begin position="194"/>
        <end position="212"/>
    </location>
</feature>
<evidence type="ECO:0000256" key="6">
    <source>
        <dbReference type="ARBA" id="ARBA00022989"/>
    </source>
</evidence>
<dbReference type="Pfam" id="PF03222">
    <property type="entry name" value="Trp_Tyr_perm"/>
    <property type="match status" value="1"/>
</dbReference>
<organism evidence="10 11">
    <name type="scientific">Chrysophaeum taylorii</name>
    <dbReference type="NCBI Taxonomy" id="2483200"/>
    <lineage>
        <taxon>Eukaryota</taxon>
        <taxon>Sar</taxon>
        <taxon>Stramenopiles</taxon>
        <taxon>Ochrophyta</taxon>
        <taxon>Pelagophyceae</taxon>
        <taxon>Pelagomonadales</taxon>
        <taxon>Pelagomonadaceae</taxon>
        <taxon>Chrysophaeum</taxon>
    </lineage>
</organism>
<proteinExistence type="predicted"/>
<feature type="transmembrane region" description="Helical" evidence="8">
    <location>
        <begin position="24"/>
        <end position="42"/>
    </location>
</feature>
<evidence type="ECO:0000256" key="8">
    <source>
        <dbReference type="SAM" id="Phobius"/>
    </source>
</evidence>
<comment type="caution">
    <text evidence="10">The sequence shown here is derived from an EMBL/GenBank/DDBJ whole genome shotgun (WGS) entry which is preliminary data.</text>
</comment>
<reference evidence="10" key="1">
    <citation type="submission" date="2023-01" db="EMBL/GenBank/DDBJ databases">
        <title>Metagenome sequencing of chrysophaentin producing Chrysophaeum taylorii.</title>
        <authorList>
            <person name="Davison J."/>
            <person name="Bewley C."/>
        </authorList>
    </citation>
    <scope>NUCLEOTIDE SEQUENCE</scope>
    <source>
        <strain evidence="10">NIES-1699</strain>
    </source>
</reference>
<evidence type="ECO:0000313" key="10">
    <source>
        <dbReference type="EMBL" id="KAJ8614059.1"/>
    </source>
</evidence>
<keyword evidence="2" id="KW-0813">Transport</keyword>
<evidence type="ECO:0000256" key="7">
    <source>
        <dbReference type="ARBA" id="ARBA00023136"/>
    </source>
</evidence>
<feature type="transmembrane region" description="Helical" evidence="8">
    <location>
        <begin position="224"/>
        <end position="244"/>
    </location>
</feature>
<evidence type="ECO:0000256" key="5">
    <source>
        <dbReference type="ARBA" id="ARBA00022692"/>
    </source>
</evidence>
<feature type="transmembrane region" description="Helical" evidence="8">
    <location>
        <begin position="307"/>
        <end position="326"/>
    </location>
</feature>
<feature type="transmembrane region" description="Helical" evidence="8">
    <location>
        <begin position="93"/>
        <end position="114"/>
    </location>
</feature>
<dbReference type="GO" id="GO:0005886">
    <property type="term" value="C:plasma membrane"/>
    <property type="evidence" value="ECO:0007669"/>
    <property type="project" value="UniProtKB-SubCell"/>
</dbReference>
<keyword evidence="4" id="KW-0997">Cell inner membrane</keyword>
<dbReference type="InterPro" id="IPR018227">
    <property type="entry name" value="Amino_acid_transport_2"/>
</dbReference>
<protein>
    <submittedName>
        <fullName evidence="10">Uncharacterized protein</fullName>
    </submittedName>
</protein>
<keyword evidence="9" id="KW-0732">Signal</keyword>
<evidence type="ECO:0000313" key="11">
    <source>
        <dbReference type="Proteomes" id="UP001230188"/>
    </source>
</evidence>
<keyword evidence="11" id="KW-1185">Reference proteome</keyword>
<feature type="transmembrane region" description="Helical" evidence="8">
    <location>
        <begin position="156"/>
        <end position="174"/>
    </location>
</feature>
<feature type="transmembrane region" description="Helical" evidence="8">
    <location>
        <begin position="332"/>
        <end position="355"/>
    </location>
</feature>
<dbReference type="EMBL" id="JAQMWT010000012">
    <property type="protein sequence ID" value="KAJ8614059.1"/>
    <property type="molecule type" value="Genomic_DNA"/>
</dbReference>
<dbReference type="PANTHER" id="PTHR32195:SF26">
    <property type="entry name" value="TRYPTOPHAN OR TYROSINE TRANSPORTER PROTEIN"/>
    <property type="match status" value="1"/>
</dbReference>
<dbReference type="PANTHER" id="PTHR32195">
    <property type="entry name" value="OS07G0662800 PROTEIN"/>
    <property type="match status" value="1"/>
</dbReference>
<name>A0AAD7UPS2_9STRA</name>
<keyword evidence="6 8" id="KW-1133">Transmembrane helix</keyword>
<feature type="transmembrane region" description="Helical" evidence="8">
    <location>
        <begin position="272"/>
        <end position="295"/>
    </location>
</feature>
<keyword evidence="3" id="KW-1003">Cell membrane</keyword>